<reference evidence="9" key="1">
    <citation type="journal article" date="2019" name="Int. J. Syst. Evol. Microbiol.">
        <title>The Global Catalogue of Microorganisms (GCM) 10K type strain sequencing project: providing services to taxonomists for standard genome sequencing and annotation.</title>
        <authorList>
            <consortium name="The Broad Institute Genomics Platform"/>
            <consortium name="The Broad Institute Genome Sequencing Center for Infectious Disease"/>
            <person name="Wu L."/>
            <person name="Ma J."/>
        </authorList>
    </citation>
    <scope>NUCLEOTIDE SEQUENCE [LARGE SCALE GENOMIC DNA]</scope>
    <source>
        <strain evidence="9">JCM 18657</strain>
    </source>
</reference>
<evidence type="ECO:0000256" key="5">
    <source>
        <dbReference type="HAMAP-Rule" id="MF_00844"/>
    </source>
</evidence>
<evidence type="ECO:0000313" key="8">
    <source>
        <dbReference type="EMBL" id="MFC7748741.1"/>
    </source>
</evidence>
<keyword evidence="4 5" id="KW-0648">Protein biosynthesis</keyword>
<dbReference type="PANTHER" id="PTHR15239:SF6">
    <property type="entry name" value="RIBOSOME QUALITY CONTROL COMPLEX SUBUNIT NEMF"/>
    <property type="match status" value="1"/>
</dbReference>
<proteinExistence type="inferred from homology"/>
<name>A0ABW2UXW4_9BACL</name>
<keyword evidence="5" id="KW-0175">Coiled coil</keyword>
<accession>A0ABW2UXW4</accession>
<feature type="coiled-coil region" evidence="5">
    <location>
        <begin position="296"/>
        <end position="334"/>
    </location>
</feature>
<dbReference type="InterPro" id="IPR043682">
    <property type="entry name" value="RqcH_bacterial"/>
</dbReference>
<evidence type="ECO:0000313" key="9">
    <source>
        <dbReference type="Proteomes" id="UP001596528"/>
    </source>
</evidence>
<dbReference type="PANTHER" id="PTHR15239">
    <property type="entry name" value="NUCLEAR EXPORT MEDIATOR FACTOR NEMF"/>
    <property type="match status" value="1"/>
</dbReference>
<dbReference type="Gene3D" id="2.30.310.10">
    <property type="entry name" value="ibrinogen binding protein from staphylococcus aureus domain"/>
    <property type="match status" value="1"/>
</dbReference>
<comment type="subunit">
    <text evidence="5">Associates with stalled 50S ribosomal subunits. Binds to RqcP.</text>
</comment>
<evidence type="ECO:0000256" key="3">
    <source>
        <dbReference type="ARBA" id="ARBA00022884"/>
    </source>
</evidence>
<sequence>MSLDGLAVRSLAIELQSLEGGRITKIHQPGDTDIVLHIRAQNRAVKLLLSVNPTYPRVHLTEASYRNPAEAPMFCMLMRKYCEGAILERIRQDGAERVLHFDVRHRDELGDVTYKRIVVELMGRHSNLILLDPETGLIHDGIRHVTPAVSSYRIVLPGSRYVAPPAQDKADPFAADAERFRSLMAASDGDRDAASGRFVRAFTGIGPLNAREICHRAGISGDAAVIGEADAERLWQSFRAAMLAIERGDVRPNIVREPGGKELFSVLELTHAQGERRTFPTVSACLEAYYGDKAERDAVKQRANDMIRLLQNERNKNEAKLAKLRETLEEAKEADRFRRLGELLTASLHEIEKGAEVYEAVDYYDEAMPKVAIPLDPRLTPSENAQRYFRKYAKAKNSLAVVAEQIARTQEENEYLDNLLAQLAIADLGDLEEIREELEREGYAKRRQRDGGKRGSGGKPGKKKKPEAPALTVFRSSEGVPILVGKNNTQNEYLTMRLAKPNETWLHTKDIPGSHVVIRSDKVSDTTLREAAVLAAWFSQARESSSVPVDYTLIRHVRKPNGARPGYVIYDRQRTLYVTPDEELVRSLAEPQASPKPSANSP</sequence>
<evidence type="ECO:0000256" key="6">
    <source>
        <dbReference type="SAM" id="MobiDB-lite"/>
    </source>
</evidence>
<dbReference type="Gene3D" id="1.10.8.50">
    <property type="match status" value="1"/>
</dbReference>
<feature type="region of interest" description="Disordered" evidence="6">
    <location>
        <begin position="442"/>
        <end position="469"/>
    </location>
</feature>
<organism evidence="8 9">
    <name type="scientific">Paenibacillus thermoaerophilus</name>
    <dbReference type="NCBI Taxonomy" id="1215385"/>
    <lineage>
        <taxon>Bacteria</taxon>
        <taxon>Bacillati</taxon>
        <taxon>Bacillota</taxon>
        <taxon>Bacilli</taxon>
        <taxon>Bacillales</taxon>
        <taxon>Paenibacillaceae</taxon>
        <taxon>Paenibacillus</taxon>
    </lineage>
</organism>
<feature type="coiled-coil region" evidence="5">
    <location>
        <begin position="392"/>
        <end position="441"/>
    </location>
</feature>
<evidence type="ECO:0000256" key="1">
    <source>
        <dbReference type="ARBA" id="ARBA00022555"/>
    </source>
</evidence>
<feature type="compositionally biased region" description="Basic and acidic residues" evidence="6">
    <location>
        <begin position="442"/>
        <end position="453"/>
    </location>
</feature>
<dbReference type="Gene3D" id="3.40.970.40">
    <property type="entry name" value="fibrinogen binding protein from staphylococcus aureus domain like"/>
    <property type="match status" value="1"/>
</dbReference>
<keyword evidence="2 5" id="KW-0699">rRNA-binding</keyword>
<keyword evidence="3 5" id="KW-0694">RNA-binding</keyword>
<dbReference type="RefSeq" id="WP_138787781.1">
    <property type="nucleotide sequence ID" value="NZ_JBHTGQ010000002.1"/>
</dbReference>
<evidence type="ECO:0000259" key="7">
    <source>
        <dbReference type="Pfam" id="PF05670"/>
    </source>
</evidence>
<dbReference type="HAMAP" id="MF_00844_B">
    <property type="entry name" value="RqcH_B"/>
    <property type="match status" value="1"/>
</dbReference>
<protein>
    <recommendedName>
        <fullName evidence="5">Rqc2 homolog RqcH</fullName>
        <shortName evidence="5">RqcH</shortName>
    </recommendedName>
</protein>
<comment type="function">
    <text evidence="5">Key component of the ribosome quality control system (RQC), a ribosome-associated complex that mediates the extraction of incompletely synthesized nascent chains from stalled ribosomes and their subsequent degradation. RqcH recruits Ala-charged tRNA, and with RqcP directs the elongation of stalled nascent chains on 50S ribosomal subunits, leading to non-templated C-terminal alanine extensions (Ala tail). The Ala tail promotes nascent chain degradation. May add between 1 and at least 8 Ala residues. Binds to stalled 50S ribosomal subunits.</text>
</comment>
<evidence type="ECO:0000256" key="4">
    <source>
        <dbReference type="ARBA" id="ARBA00022917"/>
    </source>
</evidence>
<dbReference type="EMBL" id="JBHTGQ010000002">
    <property type="protein sequence ID" value="MFC7748741.1"/>
    <property type="molecule type" value="Genomic_DNA"/>
</dbReference>
<comment type="similarity">
    <text evidence="5">Belongs to the NEMF family.</text>
</comment>
<dbReference type="Pfam" id="PF05670">
    <property type="entry name" value="NFACT-R_1"/>
    <property type="match status" value="1"/>
</dbReference>
<dbReference type="InterPro" id="IPR008532">
    <property type="entry name" value="NFACT_RNA-bd"/>
</dbReference>
<dbReference type="Pfam" id="PF05833">
    <property type="entry name" value="NFACT_N"/>
    <property type="match status" value="1"/>
</dbReference>
<evidence type="ECO:0000256" key="2">
    <source>
        <dbReference type="ARBA" id="ARBA00022730"/>
    </source>
</evidence>
<dbReference type="InterPro" id="IPR051608">
    <property type="entry name" value="RQC_Subunit_NEMF"/>
</dbReference>
<comment type="caution">
    <text evidence="8">The sequence shown here is derived from an EMBL/GenBank/DDBJ whole genome shotgun (WGS) entry which is preliminary data.</text>
</comment>
<keyword evidence="1 5" id="KW-0820">tRNA-binding</keyword>
<gene>
    <name evidence="5" type="primary">rqcH</name>
    <name evidence="8" type="ORF">ACFQWB_02115</name>
</gene>
<keyword evidence="9" id="KW-1185">Reference proteome</keyword>
<feature type="domain" description="NFACT RNA-binding" evidence="7">
    <location>
        <begin position="473"/>
        <end position="561"/>
    </location>
</feature>
<dbReference type="Proteomes" id="UP001596528">
    <property type="component" value="Unassembled WGS sequence"/>
</dbReference>